<protein>
    <submittedName>
        <fullName evidence="2">TolA protein</fullName>
    </submittedName>
</protein>
<sequence>MERSDHQSANHKKDDMAEKEHIINSQVENGSEIFNKDDRHYNKKNELYKEISKVNSDVKTLSVFDRSNHLDFDDGSNASSKTSFIAPILNNSAEKKGHIENKFNVNRRSVKKRKANKISSKSRVKVDHIINRANGKNKLSHAVKKRINYPIHQNETDIIRSKIIKNWNIPPDLKKLRKVHIKINLRFKKDGYILEKPYIKVVGGTTIINRILTDNAFRAVMKSQPFYLPANNYDNWRNITLNLNPSKM</sequence>
<keyword evidence="3" id="KW-1185">Reference proteome</keyword>
<evidence type="ECO:0000313" key="3">
    <source>
        <dbReference type="Proteomes" id="UP000017862"/>
    </source>
</evidence>
<dbReference type="AlphaFoldDB" id="U6B5I1"/>
<evidence type="ECO:0000256" key="1">
    <source>
        <dbReference type="SAM" id="MobiDB-lite"/>
    </source>
</evidence>
<dbReference type="EMBL" id="CP006604">
    <property type="protein sequence ID" value="AHA28240.1"/>
    <property type="molecule type" value="Genomic_DNA"/>
</dbReference>
<dbReference type="Gene3D" id="3.30.1150.10">
    <property type="match status" value="1"/>
</dbReference>
<dbReference type="PATRIC" id="fig|1261131.3.peg.870"/>
<dbReference type="Proteomes" id="UP000017862">
    <property type="component" value="Chromosome"/>
</dbReference>
<dbReference type="eggNOG" id="COG3266">
    <property type="taxonomic scope" value="Bacteria"/>
</dbReference>
<organism evidence="2 3">
    <name type="scientific">Candidatus Liberibacter americanus str. Sao Paulo</name>
    <dbReference type="NCBI Taxonomy" id="1261131"/>
    <lineage>
        <taxon>Bacteria</taxon>
        <taxon>Pseudomonadati</taxon>
        <taxon>Pseudomonadota</taxon>
        <taxon>Alphaproteobacteria</taxon>
        <taxon>Hyphomicrobiales</taxon>
        <taxon>Rhizobiaceae</taxon>
        <taxon>Liberibacter</taxon>
    </lineage>
</organism>
<dbReference type="HOGENOM" id="CLU_1048882_0_0_5"/>
<feature type="region of interest" description="Disordered" evidence="1">
    <location>
        <begin position="1"/>
        <end position="20"/>
    </location>
</feature>
<dbReference type="KEGG" id="lar:lam_908"/>
<evidence type="ECO:0000313" key="2">
    <source>
        <dbReference type="EMBL" id="AHA28240.1"/>
    </source>
</evidence>
<proteinExistence type="predicted"/>
<accession>U6B5I1</accession>
<dbReference type="SUPFAM" id="SSF74653">
    <property type="entry name" value="TolA/TonB C-terminal domain"/>
    <property type="match status" value="1"/>
</dbReference>
<gene>
    <name evidence="2" type="primary">tolA</name>
    <name evidence="2" type="ORF">lam_908</name>
</gene>
<dbReference type="STRING" id="1261131.lam_908"/>
<name>U6B5I1_9HYPH</name>
<reference evidence="2 3" key="1">
    <citation type="journal article" date="2014" name="Mol. Plant Microbe Interact.">
        <title>The complete genome sequence of Candidatus Liberibacter americanus, associated with citrus Huanglongbing.</title>
        <authorList>
            <person name="Wulff N.A."/>
            <person name="Zhang S."/>
            <person name="Setubal J.C."/>
            <person name="Almeida N.F."/>
            <person name="Martins E.C."/>
            <person name="Harakava R."/>
            <person name="Kumar D."/>
            <person name="Rangel L.T."/>
            <person name="Foissac X."/>
            <person name="Bove J."/>
            <person name="Gabriel D.W."/>
        </authorList>
    </citation>
    <scope>NUCLEOTIDE SEQUENCE [LARGE SCALE GENOMIC DNA]</scope>
    <source>
        <strain evidence="2 3">Sao Paulo</strain>
    </source>
</reference>